<dbReference type="Proteomes" id="UP000011715">
    <property type="component" value="Unassembled WGS sequence"/>
</dbReference>
<feature type="region of interest" description="Disordered" evidence="4">
    <location>
        <begin position="128"/>
        <end position="186"/>
    </location>
</feature>
<dbReference type="InterPro" id="IPR023779">
    <property type="entry name" value="Chromodomain_CS"/>
</dbReference>
<proteinExistence type="predicted"/>
<dbReference type="GO" id="GO:0000792">
    <property type="term" value="C:heterochromatin"/>
    <property type="evidence" value="ECO:0007669"/>
    <property type="project" value="UniProtKB-ARBA"/>
</dbReference>
<dbReference type="InterPro" id="IPR008251">
    <property type="entry name" value="Chromo_shadow_dom"/>
</dbReference>
<name>A0A0C4DZT0_MAGP6</name>
<dbReference type="PROSITE" id="PS00598">
    <property type="entry name" value="CHROMO_1"/>
    <property type="match status" value="1"/>
</dbReference>
<feature type="compositionally biased region" description="Acidic residues" evidence="4">
    <location>
        <begin position="35"/>
        <end position="63"/>
    </location>
</feature>
<dbReference type="InterPro" id="IPR016197">
    <property type="entry name" value="Chromo-like_dom_sf"/>
</dbReference>
<evidence type="ECO:0000313" key="7">
    <source>
        <dbReference type="EnsemblFungi" id="MAPG_05587T0"/>
    </source>
</evidence>
<evidence type="ECO:0000259" key="5">
    <source>
        <dbReference type="PROSITE" id="PS50013"/>
    </source>
</evidence>
<dbReference type="SMART" id="SM00298">
    <property type="entry name" value="CHROMO"/>
    <property type="match status" value="1"/>
</dbReference>
<gene>
    <name evidence="6" type="ORF">MAPG_05587</name>
</gene>
<evidence type="ECO:0000256" key="4">
    <source>
        <dbReference type="SAM" id="MobiDB-lite"/>
    </source>
</evidence>
<reference evidence="6" key="2">
    <citation type="submission" date="2010-05" db="EMBL/GenBank/DDBJ databases">
        <title>The Genome Sequence of Magnaporthe poae strain ATCC 64411.</title>
        <authorList>
            <consortium name="The Broad Institute Genome Sequencing Platform"/>
            <consortium name="Broad Institute Genome Sequencing Center for Infectious Disease"/>
            <person name="Ma L.-J."/>
            <person name="Dead R."/>
            <person name="Young S."/>
            <person name="Zeng Q."/>
            <person name="Koehrsen M."/>
            <person name="Alvarado L."/>
            <person name="Berlin A."/>
            <person name="Chapman S.B."/>
            <person name="Chen Z."/>
            <person name="Freedman E."/>
            <person name="Gellesch M."/>
            <person name="Goldberg J."/>
            <person name="Griggs A."/>
            <person name="Gujja S."/>
            <person name="Heilman E.R."/>
            <person name="Heiman D."/>
            <person name="Hepburn T."/>
            <person name="Howarth C."/>
            <person name="Jen D."/>
            <person name="Larson L."/>
            <person name="Mehta T."/>
            <person name="Neiman D."/>
            <person name="Pearson M."/>
            <person name="Roberts A."/>
            <person name="Saif S."/>
            <person name="Shea T."/>
            <person name="Shenoy N."/>
            <person name="Sisk P."/>
            <person name="Stolte C."/>
            <person name="Sykes S."/>
            <person name="Walk T."/>
            <person name="White J."/>
            <person name="Yandava C."/>
            <person name="Haas B."/>
            <person name="Nusbaum C."/>
            <person name="Birren B."/>
        </authorList>
    </citation>
    <scope>NUCLEOTIDE SEQUENCE</scope>
    <source>
        <strain evidence="6">ATCC 64411</strain>
    </source>
</reference>
<dbReference type="GO" id="GO:0006338">
    <property type="term" value="P:chromatin remodeling"/>
    <property type="evidence" value="ECO:0007669"/>
    <property type="project" value="UniProtKB-ARBA"/>
</dbReference>
<dbReference type="GO" id="GO:0005634">
    <property type="term" value="C:nucleus"/>
    <property type="evidence" value="ECO:0007669"/>
    <property type="project" value="UniProtKB-SubCell"/>
</dbReference>
<organism evidence="7 8">
    <name type="scientific">Magnaporthiopsis poae (strain ATCC 64411 / 73-15)</name>
    <name type="common">Kentucky bluegrass fungus</name>
    <name type="synonym">Magnaporthe poae</name>
    <dbReference type="NCBI Taxonomy" id="644358"/>
    <lineage>
        <taxon>Eukaryota</taxon>
        <taxon>Fungi</taxon>
        <taxon>Dikarya</taxon>
        <taxon>Ascomycota</taxon>
        <taxon>Pezizomycotina</taxon>
        <taxon>Sordariomycetes</taxon>
        <taxon>Sordariomycetidae</taxon>
        <taxon>Magnaporthales</taxon>
        <taxon>Magnaporthaceae</taxon>
        <taxon>Magnaporthiopsis</taxon>
    </lineage>
</organism>
<dbReference type="InterPro" id="IPR000953">
    <property type="entry name" value="Chromo/chromo_shadow_dom"/>
</dbReference>
<sequence length="239" mass="26720">MPPALSEDLSDGENGLEVVPTKRDKKAVKYTELKEDPDDDVDDDAANDDNDDGADDDDGEDGDEYVVEKIMSHMIAEDGNPRFEVKWEGFEKKEDRTWEPEENLRGTADTILDEYLNKIGGVQALYKASEKATKSKKRGRPSTSGTPSSTKKSRVNGNAAVDSDASESRRPAAWKPPAGSWEDHIDQVDMTRDVSGDLIVWLTWKNGEKSQHKAQQAYTRAPQKMLKFYESKINFTNSS</sequence>
<reference evidence="8" key="1">
    <citation type="submission" date="2010-05" db="EMBL/GenBank/DDBJ databases">
        <title>The genome sequence of Magnaporthe poae strain ATCC 64411.</title>
        <authorList>
            <person name="Ma L.-J."/>
            <person name="Dead R."/>
            <person name="Young S."/>
            <person name="Zeng Q."/>
            <person name="Koehrsen M."/>
            <person name="Alvarado L."/>
            <person name="Berlin A."/>
            <person name="Chapman S.B."/>
            <person name="Chen Z."/>
            <person name="Freedman E."/>
            <person name="Gellesch M."/>
            <person name="Goldberg J."/>
            <person name="Griggs A."/>
            <person name="Gujja S."/>
            <person name="Heilman E.R."/>
            <person name="Heiman D."/>
            <person name="Hepburn T."/>
            <person name="Howarth C."/>
            <person name="Jen D."/>
            <person name="Larson L."/>
            <person name="Mehta T."/>
            <person name="Neiman D."/>
            <person name="Pearson M."/>
            <person name="Roberts A."/>
            <person name="Saif S."/>
            <person name="Shea T."/>
            <person name="Shenoy N."/>
            <person name="Sisk P."/>
            <person name="Stolte C."/>
            <person name="Sykes S."/>
            <person name="Walk T."/>
            <person name="White J."/>
            <person name="Yandava C."/>
            <person name="Haas B."/>
            <person name="Nusbaum C."/>
            <person name="Birren B."/>
        </authorList>
    </citation>
    <scope>NUCLEOTIDE SEQUENCE [LARGE SCALE GENOMIC DNA]</scope>
    <source>
        <strain evidence="8">ATCC 64411 / 73-15</strain>
    </source>
</reference>
<dbReference type="VEuPathDB" id="FungiDB:MAPG_05587"/>
<dbReference type="eggNOG" id="KOG1911">
    <property type="taxonomic scope" value="Eukaryota"/>
</dbReference>
<dbReference type="Gene3D" id="2.40.50.40">
    <property type="match status" value="2"/>
</dbReference>
<feature type="compositionally biased region" description="Low complexity" evidence="4">
    <location>
        <begin position="141"/>
        <end position="150"/>
    </location>
</feature>
<dbReference type="STRING" id="644358.A0A0C4DZT0"/>
<evidence type="ECO:0000313" key="8">
    <source>
        <dbReference type="Proteomes" id="UP000011715"/>
    </source>
</evidence>
<dbReference type="OMA" id="KCPLKML"/>
<dbReference type="SUPFAM" id="SSF54160">
    <property type="entry name" value="Chromo domain-like"/>
    <property type="match status" value="2"/>
</dbReference>
<dbReference type="EnsemblFungi" id="MAPG_05587T0">
    <property type="protein sequence ID" value="MAPG_05587T0"/>
    <property type="gene ID" value="MAPG_05587"/>
</dbReference>
<reference evidence="7" key="5">
    <citation type="submission" date="2015-06" db="UniProtKB">
        <authorList>
            <consortium name="EnsemblFungi"/>
        </authorList>
    </citation>
    <scope>IDENTIFICATION</scope>
    <source>
        <strain evidence="7">ATCC 64411</strain>
    </source>
</reference>
<accession>A0A0C4DZT0</accession>
<evidence type="ECO:0000256" key="1">
    <source>
        <dbReference type="ARBA" id="ARBA00004123"/>
    </source>
</evidence>
<dbReference type="AlphaFoldDB" id="A0A0C4DZT0"/>
<dbReference type="EMBL" id="GL876969">
    <property type="protein sequence ID" value="KLU86575.1"/>
    <property type="molecule type" value="Genomic_DNA"/>
</dbReference>
<reference evidence="7" key="4">
    <citation type="journal article" date="2015" name="G3 (Bethesda)">
        <title>Genome sequences of three phytopathogenic species of the Magnaporthaceae family of fungi.</title>
        <authorList>
            <person name="Okagaki L.H."/>
            <person name="Nunes C.C."/>
            <person name="Sailsbery J."/>
            <person name="Clay B."/>
            <person name="Brown D."/>
            <person name="John T."/>
            <person name="Oh Y."/>
            <person name="Young N."/>
            <person name="Fitzgerald M."/>
            <person name="Haas B.J."/>
            <person name="Zeng Q."/>
            <person name="Young S."/>
            <person name="Adiconis X."/>
            <person name="Fan L."/>
            <person name="Levin J.Z."/>
            <person name="Mitchell T.K."/>
            <person name="Okubara P.A."/>
            <person name="Farman M.L."/>
            <person name="Kohn L.M."/>
            <person name="Birren B."/>
            <person name="Ma L.-J."/>
            <person name="Dean R.A."/>
        </authorList>
    </citation>
    <scope>NUCLEOTIDE SEQUENCE</scope>
    <source>
        <strain evidence="7">ATCC 64411 / 73-15</strain>
    </source>
</reference>
<feature type="domain" description="Chromo" evidence="5">
    <location>
        <begin position="65"/>
        <end position="118"/>
    </location>
</feature>
<comment type="subcellular location">
    <subcellularLocation>
        <location evidence="1">Nucleus</location>
    </subcellularLocation>
</comment>
<dbReference type="Pfam" id="PF00385">
    <property type="entry name" value="Chromo"/>
    <property type="match status" value="1"/>
</dbReference>
<dbReference type="PROSITE" id="PS50013">
    <property type="entry name" value="CHROMO_2"/>
    <property type="match status" value="1"/>
</dbReference>
<dbReference type="EMBL" id="ADBL01001334">
    <property type="status" value="NOT_ANNOTATED_CDS"/>
    <property type="molecule type" value="Genomic_DNA"/>
</dbReference>
<protein>
    <submittedName>
        <fullName evidence="6">Heterochromatin protein one</fullName>
    </submittedName>
</protein>
<dbReference type="InterPro" id="IPR023780">
    <property type="entry name" value="Chromo_domain"/>
</dbReference>
<dbReference type="OrthoDB" id="433924at2759"/>
<keyword evidence="8" id="KW-1185">Reference proteome</keyword>
<comment type="subunit">
    <text evidence="2">Component of the NuA4 histone acetyltransferase complex.</text>
</comment>
<dbReference type="InterPro" id="IPR017984">
    <property type="entry name" value="Chromo_dom_subgr"/>
</dbReference>
<dbReference type="SMART" id="SM00300">
    <property type="entry name" value="ChSh"/>
    <property type="match status" value="1"/>
</dbReference>
<dbReference type="CDD" id="cd18657">
    <property type="entry name" value="CSD_Swi6"/>
    <property type="match status" value="1"/>
</dbReference>
<keyword evidence="3" id="KW-0539">Nucleus</keyword>
<evidence type="ECO:0000256" key="3">
    <source>
        <dbReference type="ARBA" id="ARBA00023242"/>
    </source>
</evidence>
<reference evidence="6" key="3">
    <citation type="submission" date="2011-03" db="EMBL/GenBank/DDBJ databases">
        <title>Annotation of Magnaporthe poae ATCC 64411.</title>
        <authorList>
            <person name="Ma L.-J."/>
            <person name="Dead R."/>
            <person name="Young S.K."/>
            <person name="Zeng Q."/>
            <person name="Gargeya S."/>
            <person name="Fitzgerald M."/>
            <person name="Haas B."/>
            <person name="Abouelleil A."/>
            <person name="Alvarado L."/>
            <person name="Arachchi H.M."/>
            <person name="Berlin A."/>
            <person name="Brown A."/>
            <person name="Chapman S.B."/>
            <person name="Chen Z."/>
            <person name="Dunbar C."/>
            <person name="Freedman E."/>
            <person name="Gearin G."/>
            <person name="Gellesch M."/>
            <person name="Goldberg J."/>
            <person name="Griggs A."/>
            <person name="Gujja S."/>
            <person name="Heiman D."/>
            <person name="Howarth C."/>
            <person name="Larson L."/>
            <person name="Lui A."/>
            <person name="MacDonald P.J.P."/>
            <person name="Mehta T."/>
            <person name="Montmayeur A."/>
            <person name="Murphy C."/>
            <person name="Neiman D."/>
            <person name="Pearson M."/>
            <person name="Priest M."/>
            <person name="Roberts A."/>
            <person name="Saif S."/>
            <person name="Shea T."/>
            <person name="Shenoy N."/>
            <person name="Sisk P."/>
            <person name="Stolte C."/>
            <person name="Sykes S."/>
            <person name="Yandava C."/>
            <person name="Wortman J."/>
            <person name="Nusbaum C."/>
            <person name="Birren B."/>
        </authorList>
    </citation>
    <scope>NUCLEOTIDE SEQUENCE</scope>
    <source>
        <strain evidence="6">ATCC 64411</strain>
    </source>
</reference>
<evidence type="ECO:0000256" key="2">
    <source>
        <dbReference type="ARBA" id="ARBA00011353"/>
    </source>
</evidence>
<dbReference type="Pfam" id="PF01393">
    <property type="entry name" value="Chromo_shadow"/>
    <property type="match status" value="1"/>
</dbReference>
<dbReference type="InterPro" id="IPR051219">
    <property type="entry name" value="Heterochromatin_chromo-domain"/>
</dbReference>
<feature type="region of interest" description="Disordered" evidence="4">
    <location>
        <begin position="1"/>
        <end position="63"/>
    </location>
</feature>
<dbReference type="PANTHER" id="PTHR22812">
    <property type="entry name" value="CHROMOBOX PROTEIN"/>
    <property type="match status" value="1"/>
</dbReference>
<dbReference type="CDD" id="cd00024">
    <property type="entry name" value="CD_CSD"/>
    <property type="match status" value="1"/>
</dbReference>
<dbReference type="PRINTS" id="PR00504">
    <property type="entry name" value="CHROMODOMAIN"/>
</dbReference>
<evidence type="ECO:0000313" key="6">
    <source>
        <dbReference type="EMBL" id="KLU86575.1"/>
    </source>
</evidence>